<dbReference type="InterPro" id="IPR011703">
    <property type="entry name" value="ATPase_AAA-3"/>
</dbReference>
<dbReference type="Pfam" id="PF07726">
    <property type="entry name" value="AAA_3"/>
    <property type="match status" value="1"/>
</dbReference>
<evidence type="ECO:0000259" key="2">
    <source>
        <dbReference type="Pfam" id="PF17863"/>
    </source>
</evidence>
<evidence type="ECO:0000259" key="1">
    <source>
        <dbReference type="Pfam" id="PF07726"/>
    </source>
</evidence>
<organism evidence="3 4">
    <name type="scientific">Gimesia alba</name>
    <dbReference type="NCBI Taxonomy" id="2527973"/>
    <lineage>
        <taxon>Bacteria</taxon>
        <taxon>Pseudomonadati</taxon>
        <taxon>Planctomycetota</taxon>
        <taxon>Planctomycetia</taxon>
        <taxon>Planctomycetales</taxon>
        <taxon>Planctomycetaceae</taxon>
        <taxon>Gimesia</taxon>
    </lineage>
</organism>
<dbReference type="PANTHER" id="PTHR42759">
    <property type="entry name" value="MOXR FAMILY PROTEIN"/>
    <property type="match status" value="1"/>
</dbReference>
<dbReference type="RefSeq" id="WP_145214360.1">
    <property type="nucleotide sequence ID" value="NZ_CP036269.1"/>
</dbReference>
<gene>
    <name evidence="3" type="primary">ravA_4</name>
    <name evidence="3" type="ORF">Pan241w_20350</name>
</gene>
<accession>A0A517RDJ7</accession>
<reference evidence="3 4" key="1">
    <citation type="submission" date="2019-02" db="EMBL/GenBank/DDBJ databases">
        <title>Deep-cultivation of Planctomycetes and their phenomic and genomic characterization uncovers novel biology.</title>
        <authorList>
            <person name="Wiegand S."/>
            <person name="Jogler M."/>
            <person name="Boedeker C."/>
            <person name="Pinto D."/>
            <person name="Vollmers J."/>
            <person name="Rivas-Marin E."/>
            <person name="Kohn T."/>
            <person name="Peeters S.H."/>
            <person name="Heuer A."/>
            <person name="Rast P."/>
            <person name="Oberbeckmann S."/>
            <person name="Bunk B."/>
            <person name="Jeske O."/>
            <person name="Meyerdierks A."/>
            <person name="Storesund J.E."/>
            <person name="Kallscheuer N."/>
            <person name="Luecker S."/>
            <person name="Lage O.M."/>
            <person name="Pohl T."/>
            <person name="Merkel B.J."/>
            <person name="Hornburger P."/>
            <person name="Mueller R.-W."/>
            <person name="Bruemmer F."/>
            <person name="Labrenz M."/>
            <person name="Spormann A.M."/>
            <person name="Op den Camp H."/>
            <person name="Overmann J."/>
            <person name="Amann R."/>
            <person name="Jetten M.S.M."/>
            <person name="Mascher T."/>
            <person name="Medema M.H."/>
            <person name="Devos D.P."/>
            <person name="Kaster A.-K."/>
            <person name="Ovreas L."/>
            <person name="Rohde M."/>
            <person name="Galperin M.Y."/>
            <person name="Jogler C."/>
        </authorList>
    </citation>
    <scope>NUCLEOTIDE SEQUENCE [LARGE SCALE GENOMIC DNA]</scope>
    <source>
        <strain evidence="3 4">Pan241w</strain>
    </source>
</reference>
<dbReference type="GO" id="GO:0016887">
    <property type="term" value="F:ATP hydrolysis activity"/>
    <property type="evidence" value="ECO:0007669"/>
    <property type="project" value="InterPro"/>
</dbReference>
<feature type="domain" description="ChlI/MoxR AAA lid" evidence="2">
    <location>
        <begin position="255"/>
        <end position="323"/>
    </location>
</feature>
<keyword evidence="4" id="KW-1185">Reference proteome</keyword>
<name>A0A517RDJ7_9PLAN</name>
<dbReference type="GO" id="GO:0005524">
    <property type="term" value="F:ATP binding"/>
    <property type="evidence" value="ECO:0007669"/>
    <property type="project" value="InterPro"/>
</dbReference>
<dbReference type="Proteomes" id="UP000317171">
    <property type="component" value="Chromosome"/>
</dbReference>
<dbReference type="EMBL" id="CP036269">
    <property type="protein sequence ID" value="QDT41955.1"/>
    <property type="molecule type" value="Genomic_DNA"/>
</dbReference>
<evidence type="ECO:0000313" key="3">
    <source>
        <dbReference type="EMBL" id="QDT41955.1"/>
    </source>
</evidence>
<dbReference type="Gene3D" id="1.10.8.80">
    <property type="entry name" value="Magnesium chelatase subunit I, C-Terminal domain"/>
    <property type="match status" value="1"/>
</dbReference>
<dbReference type="InterPro" id="IPR041628">
    <property type="entry name" value="ChlI/MoxR_AAA_lid"/>
</dbReference>
<dbReference type="Gene3D" id="3.40.50.300">
    <property type="entry name" value="P-loop containing nucleotide triphosphate hydrolases"/>
    <property type="match status" value="1"/>
</dbReference>
<dbReference type="SUPFAM" id="SSF52540">
    <property type="entry name" value="P-loop containing nucleoside triphosphate hydrolases"/>
    <property type="match status" value="1"/>
</dbReference>
<dbReference type="KEGG" id="gaz:Pan241w_20350"/>
<proteinExistence type="predicted"/>
<evidence type="ECO:0000313" key="4">
    <source>
        <dbReference type="Proteomes" id="UP000317171"/>
    </source>
</evidence>
<protein>
    <submittedName>
        <fullName evidence="3">ATPase RavA</fullName>
    </submittedName>
</protein>
<dbReference type="PANTHER" id="PTHR42759:SF1">
    <property type="entry name" value="MAGNESIUM-CHELATASE SUBUNIT CHLD"/>
    <property type="match status" value="1"/>
</dbReference>
<dbReference type="Pfam" id="PF17863">
    <property type="entry name" value="AAA_lid_2"/>
    <property type="match status" value="1"/>
</dbReference>
<dbReference type="InterPro" id="IPR027417">
    <property type="entry name" value="P-loop_NTPase"/>
</dbReference>
<dbReference type="OrthoDB" id="242273at2"/>
<sequence length="330" mass="36112">MTAEIAEDQVGEFVGRVRSIRESLHQVVVGQDETIDLLLTCALTGSHALLVGVPGLAKTLMVKALASTFDWKFSRIQFTPDLMPSDITGYELLGKRNNDDSPTMTFRPGPVFANLVLADEINRAAPKTQSAMLEAMAEKQVTVGGQTYSLEDPFITIATQNPIEQEGTYPLPEAQLDRFMMEIRIEYPQPDQEEEIVMKTAGGVPALPDAALDREMFLQLRDLVLAVPVPRNVAKFSVLLCGSSRPQDPRASQFVKDYISWGAGPRGSQNLVIAAKAHALLKGRTAPTESDIMAVALPVLRHRICINHRAVGDGVSTQDVIEHLLKTAQE</sequence>
<dbReference type="PIRSF" id="PIRSF002849">
    <property type="entry name" value="AAA_ATPase_chaperone_MoxR_prd"/>
    <property type="match status" value="1"/>
</dbReference>
<feature type="domain" description="ATPase AAA-3" evidence="1">
    <location>
        <begin position="47"/>
        <end position="181"/>
    </location>
</feature>
<dbReference type="InterPro" id="IPR050764">
    <property type="entry name" value="CbbQ/NirQ/NorQ/GpvN"/>
</dbReference>
<dbReference type="AlphaFoldDB" id="A0A517RDJ7"/>